<dbReference type="Proteomes" id="UP000448877">
    <property type="component" value="Unassembled WGS sequence"/>
</dbReference>
<organism evidence="1 2">
    <name type="scientific">Bacteroides cellulosilyticus</name>
    <dbReference type="NCBI Taxonomy" id="246787"/>
    <lineage>
        <taxon>Bacteria</taxon>
        <taxon>Pseudomonadati</taxon>
        <taxon>Bacteroidota</taxon>
        <taxon>Bacteroidia</taxon>
        <taxon>Bacteroidales</taxon>
        <taxon>Bacteroidaceae</taxon>
        <taxon>Bacteroides</taxon>
    </lineage>
</organism>
<dbReference type="CDD" id="cd13121">
    <property type="entry name" value="BF2867_like_C"/>
    <property type="match status" value="1"/>
</dbReference>
<dbReference type="GeneID" id="66307050"/>
<accession>A0A108T2G5</accession>
<sequence>MKKDIIQWITGCACFMAFISCSQTEEGVLLRNENGVYFSAQIASPATRATEQAFEAGDNISVFAFTNDQDFSTDAYAANVKYSYSDGAFRPVADAGIDYPANGGLAFWAIYPYCEQAASTFNFEVTEDQSTTATYGASDLMTASTSLTTEQNPVLSFYHRLACVKFKCSFEEAEEKVASITVNNVQRNVSINLTNNTYEGTGEATSGILPHRNEDGSYKILLPPQTIATGTSFMVVRTAADKEYTWKVPHDLLLASGCRYTYNLKVSAGGEITFSSSINPWGQEEEAIKKRVKQYTCEDFEGDMIEGSAYNYKYNEQGYPIDISGYDDATGIDSSKIYYSDHKITIENKAKYYFHDIDGSLKSEYRIDESVYTLDDKEKITKITIFNNGVLDSESVLSYTNEYLTEIIRSKKNGSIYRSSIEWTDGKMTKILAENEQGKEIRLMTYSSINKYKTPISICGYLISYHCCIGYCAFLAMQKNYLGLGMEYLPIKDDWTTWTWEVDADDYVTKITEITETTEDGAIRWGTTYTFTYENIE</sequence>
<dbReference type="AlphaFoldDB" id="A0A108T2G5"/>
<dbReference type="InterPro" id="IPR025049">
    <property type="entry name" value="Mfa-like_1"/>
</dbReference>
<dbReference type="EMBL" id="VVYV01000002">
    <property type="protein sequence ID" value="KAA5423322.1"/>
    <property type="molecule type" value="Genomic_DNA"/>
</dbReference>
<dbReference type="InterPro" id="IPR042278">
    <property type="entry name" value="Mfa-like_1_N"/>
</dbReference>
<evidence type="ECO:0008006" key="3">
    <source>
        <dbReference type="Google" id="ProtNLM"/>
    </source>
</evidence>
<proteinExistence type="predicted"/>
<dbReference type="PROSITE" id="PS51257">
    <property type="entry name" value="PROKAR_LIPOPROTEIN"/>
    <property type="match status" value="1"/>
</dbReference>
<dbReference type="Pfam" id="PF13149">
    <property type="entry name" value="Mfa_like_1"/>
    <property type="match status" value="1"/>
</dbReference>
<gene>
    <name evidence="1" type="ORF">F2Y81_01755</name>
</gene>
<evidence type="ECO:0000313" key="2">
    <source>
        <dbReference type="Proteomes" id="UP000448877"/>
    </source>
</evidence>
<protein>
    <recommendedName>
        <fullName evidence="3">Fimbrillin family protein</fullName>
    </recommendedName>
</protein>
<dbReference type="RefSeq" id="WP_007218990.1">
    <property type="nucleotide sequence ID" value="NZ_CABMLT010000031.1"/>
</dbReference>
<dbReference type="Gene3D" id="2.60.40.2620">
    <property type="entry name" value="Fimbrillin-like"/>
    <property type="match status" value="1"/>
</dbReference>
<reference evidence="1 2" key="1">
    <citation type="journal article" date="2019" name="Nat. Med.">
        <title>A library of human gut bacterial isolates paired with longitudinal multiomics data enables mechanistic microbiome research.</title>
        <authorList>
            <person name="Poyet M."/>
            <person name="Groussin M."/>
            <person name="Gibbons S.M."/>
            <person name="Avila-Pacheco J."/>
            <person name="Jiang X."/>
            <person name="Kearney S.M."/>
            <person name="Perrotta A.R."/>
            <person name="Berdy B."/>
            <person name="Zhao S."/>
            <person name="Lieberman T.D."/>
            <person name="Swanson P.K."/>
            <person name="Smith M."/>
            <person name="Roesemann S."/>
            <person name="Alexander J.E."/>
            <person name="Rich S.A."/>
            <person name="Livny J."/>
            <person name="Vlamakis H."/>
            <person name="Clish C."/>
            <person name="Bullock K."/>
            <person name="Deik A."/>
            <person name="Scott J."/>
            <person name="Pierce K.A."/>
            <person name="Xavier R.J."/>
            <person name="Alm E.J."/>
        </authorList>
    </citation>
    <scope>NUCLEOTIDE SEQUENCE [LARGE SCALE GENOMIC DNA]</scope>
    <source>
        <strain evidence="1 2">BIOML-A6</strain>
    </source>
</reference>
<evidence type="ECO:0000313" key="1">
    <source>
        <dbReference type="EMBL" id="KAA5423322.1"/>
    </source>
</evidence>
<comment type="caution">
    <text evidence="1">The sequence shown here is derived from an EMBL/GenBank/DDBJ whole genome shotgun (WGS) entry which is preliminary data.</text>
</comment>
<dbReference type="Gene3D" id="2.60.40.2630">
    <property type="match status" value="1"/>
</dbReference>
<dbReference type="CDD" id="cd13120">
    <property type="entry name" value="BF2867_like_N"/>
    <property type="match status" value="1"/>
</dbReference>
<name>A0A108T2G5_9BACE</name>